<sequence>MRQGEPTPYHCNFNPLYIEKSSLHLDGSSAGCFFAVGISELAFRFCAVVSGFTQDFGFDDVLQIFHGNGQFGPAQNICANFVGLIQEGQAVFVETPVAGSGKTFFVEIIRIFARGLFAVFESSRQIFDIGFFEQVCQLGFLAGQQDVVQCQRFRVGCAAFQHGQRLDAVAVRAAEILPIFAVEYGVMGRVAAQFQRVDKVQAAYIAISAVTPNLAVALIGQFHIFAAVQCGLDGTTGGQSAAHLFSDPVVQMAVARDRIGNGGFVAVPVSAGFGFQCDGFEGQRCGGSLHMSGEGGGKQHGGERFGEHGGSFKLGGVECLPMKNYSGLK</sequence>
<keyword evidence="2" id="KW-1185">Reference proteome</keyword>
<protein>
    <submittedName>
        <fullName evidence="1">Uncharacterized protein</fullName>
    </submittedName>
</protein>
<evidence type="ECO:0000313" key="2">
    <source>
        <dbReference type="Proteomes" id="UP000004088"/>
    </source>
</evidence>
<reference evidence="1 2" key="1">
    <citation type="submission" date="2011-01" db="EMBL/GenBank/DDBJ databases">
        <authorList>
            <person name="Muzny D."/>
            <person name="Qin X."/>
            <person name="Deng J."/>
            <person name="Jiang H."/>
            <person name="Liu Y."/>
            <person name="Qu J."/>
            <person name="Song X.-Z."/>
            <person name="Zhang L."/>
            <person name="Thornton R."/>
            <person name="Coyle M."/>
            <person name="Francisco L."/>
            <person name="Jackson L."/>
            <person name="Javaid M."/>
            <person name="Korchina V."/>
            <person name="Kovar C."/>
            <person name="Mata R."/>
            <person name="Mathew T."/>
            <person name="Ngo R."/>
            <person name="Nguyen L."/>
            <person name="Nguyen N."/>
            <person name="Okwuonu G."/>
            <person name="Ongeri F."/>
            <person name="Pham C."/>
            <person name="Simmons D."/>
            <person name="Wilczek-Boney K."/>
            <person name="Hale W."/>
            <person name="Jakkamsetti A."/>
            <person name="Pham P."/>
            <person name="Ruth R."/>
            <person name="San Lucas F."/>
            <person name="Warren J."/>
            <person name="Zhang J."/>
            <person name="Zhao Z."/>
            <person name="Zhou C."/>
            <person name="Zhu D."/>
            <person name="Lee S."/>
            <person name="Bess C."/>
            <person name="Blankenburg K."/>
            <person name="Forbes L."/>
            <person name="Fu Q."/>
            <person name="Gubbala S."/>
            <person name="Hirani K."/>
            <person name="Jayaseelan J.C."/>
            <person name="Lara F."/>
            <person name="Munidasa M."/>
            <person name="Palculict T."/>
            <person name="Patil S."/>
            <person name="Pu L.-L."/>
            <person name="Saada N."/>
            <person name="Tang L."/>
            <person name="Weissenberger G."/>
            <person name="Zhu Y."/>
            <person name="Hemphill L."/>
            <person name="Shang Y."/>
            <person name="Youmans B."/>
            <person name="Ayvaz T."/>
            <person name="Ross M."/>
            <person name="Santibanez J."/>
            <person name="Aqrawi P."/>
            <person name="Gross S."/>
            <person name="Joshi V."/>
            <person name="Fowler G."/>
            <person name="Nazareth L."/>
            <person name="Reid J."/>
            <person name="Worley K."/>
            <person name="Petrosino J."/>
            <person name="Highlander S."/>
            <person name="Gibbs R."/>
        </authorList>
    </citation>
    <scope>NUCLEOTIDE SEQUENCE [LARGE SCALE GENOMIC DNA]</scope>
    <source>
        <strain evidence="1 2">ATCC 33394</strain>
    </source>
</reference>
<accession>F0F0Y1</accession>
<organism evidence="1 2">
    <name type="scientific">Kingella denitrificans ATCC 33394</name>
    <dbReference type="NCBI Taxonomy" id="888741"/>
    <lineage>
        <taxon>Bacteria</taxon>
        <taxon>Pseudomonadati</taxon>
        <taxon>Pseudomonadota</taxon>
        <taxon>Betaproteobacteria</taxon>
        <taxon>Neisseriales</taxon>
        <taxon>Neisseriaceae</taxon>
        <taxon>Kingella</taxon>
    </lineage>
</organism>
<gene>
    <name evidence="1" type="ORF">HMPREF9098_1766</name>
</gene>
<dbReference type="EMBL" id="AEWV01000031">
    <property type="protein sequence ID" value="EGC16823.1"/>
    <property type="molecule type" value="Genomic_DNA"/>
</dbReference>
<proteinExistence type="predicted"/>
<comment type="caution">
    <text evidence="1">The sequence shown here is derived from an EMBL/GenBank/DDBJ whole genome shotgun (WGS) entry which is preliminary data.</text>
</comment>
<name>F0F0Y1_9NEIS</name>
<dbReference type="Proteomes" id="UP000004088">
    <property type="component" value="Unassembled WGS sequence"/>
</dbReference>
<dbReference type="HOGENOM" id="CLU_844082_0_0_4"/>
<dbReference type="AlphaFoldDB" id="F0F0Y1"/>
<evidence type="ECO:0000313" key="1">
    <source>
        <dbReference type="EMBL" id="EGC16823.1"/>
    </source>
</evidence>
<dbReference type="STRING" id="888741.HMPREF9098_1766"/>